<evidence type="ECO:0000256" key="4">
    <source>
        <dbReference type="ARBA" id="ARBA00044517"/>
    </source>
</evidence>
<dbReference type="Pfam" id="PF12038">
    <property type="entry name" value="QTMAN_N"/>
    <property type="match status" value="1"/>
</dbReference>
<evidence type="ECO:0000256" key="6">
    <source>
        <dbReference type="ARBA" id="ARBA00048439"/>
    </source>
</evidence>
<accession>A0A518EXX1</accession>
<comment type="similarity">
    <text evidence="1">Belongs to the glycosyltransferase group 1 family. Glycosyltransferase 4 subfamily.</text>
</comment>
<dbReference type="Pfam" id="PF00534">
    <property type="entry name" value="Glycos_transf_1"/>
    <property type="match status" value="1"/>
</dbReference>
<dbReference type="PANTHER" id="PTHR13615">
    <property type="entry name" value="GLYCOSYLTRANSFERASE-LIKE 1"/>
    <property type="match status" value="1"/>
</dbReference>
<feature type="domain" description="tRNA-queuosine alpha-mannosyltransferase N-terminal" evidence="8">
    <location>
        <begin position="3"/>
        <end position="165"/>
    </location>
</feature>
<evidence type="ECO:0000313" key="10">
    <source>
        <dbReference type="Proteomes" id="UP000320390"/>
    </source>
</evidence>
<comment type="catalytic activity">
    <reaction evidence="6">
        <text>queuosine(34) in tRNA(Asp) + GDP-alpha-D-mannose = O-4''-alpha-D-mannosylqueuosine(34) in tRNA(Asp) + GDP + H(+)</text>
        <dbReference type="Rhea" id="RHEA:12885"/>
        <dbReference type="Rhea" id="RHEA-COMP:18572"/>
        <dbReference type="Rhea" id="RHEA-COMP:18581"/>
        <dbReference type="ChEBI" id="CHEBI:15378"/>
        <dbReference type="ChEBI" id="CHEBI:57527"/>
        <dbReference type="ChEBI" id="CHEBI:58189"/>
        <dbReference type="ChEBI" id="CHEBI:194431"/>
        <dbReference type="ChEBI" id="CHEBI:194442"/>
        <dbReference type="EC" id="2.4.1.110"/>
    </reaction>
    <physiologicalReaction direction="left-to-right" evidence="6">
        <dbReference type="Rhea" id="RHEA:12886"/>
    </physiologicalReaction>
</comment>
<evidence type="ECO:0000256" key="2">
    <source>
        <dbReference type="ARBA" id="ARBA00022676"/>
    </source>
</evidence>
<name>A0A518EXX1_9BACT</name>
<feature type="domain" description="Glycosyl transferase family 1" evidence="7">
    <location>
        <begin position="188"/>
        <end position="301"/>
    </location>
</feature>
<evidence type="ECO:0000259" key="8">
    <source>
        <dbReference type="Pfam" id="PF12038"/>
    </source>
</evidence>
<dbReference type="OrthoDB" id="9792163at2"/>
<dbReference type="EMBL" id="CP036434">
    <property type="protein sequence ID" value="QDV08945.1"/>
    <property type="molecule type" value="Genomic_DNA"/>
</dbReference>
<dbReference type="SUPFAM" id="SSF53756">
    <property type="entry name" value="UDP-Glycosyltransferase/glycogen phosphorylase"/>
    <property type="match status" value="1"/>
</dbReference>
<proteinExistence type="inferred from homology"/>
<sequence>MEVVFFEPWYGGSHRAFLDAWTRRSRHRITVHGLPPRHWKWRQEASAWELARRVQDQPAPDVIACSDFMDLPRLMGFLPESWRSAPTLAYFHENQLTYEPAPKDGGERQRDFTHGFSNILTAVRAEALVFNSGFHRAEFGAAATELLRRLPRPNPRAALAERLKAARVVAPLPELAAVPLGAGPPPGSPLRVVFPHRLEPDKDPRTFFGAIEKASARVRLEIVALGGALDQATPSIQHAASAVAGVTLHAGYCPSREDYIGHLGQADVVVSTARHEFFGIAFAESMAAGCTPLAPDRLNYPALVAGSPTVDEARFTEGADLVERLVGWASDAELKRLRSPANRAAQRSAVLDFDAEAGARALDEILEGLPHRPVRAKP</sequence>
<dbReference type="EC" id="2.4.1.110" evidence="4"/>
<dbReference type="InterPro" id="IPR001296">
    <property type="entry name" value="Glyco_trans_1"/>
</dbReference>
<dbReference type="RefSeq" id="WP_145202480.1">
    <property type="nucleotide sequence ID" value="NZ_CP036434.1"/>
</dbReference>
<dbReference type="AlphaFoldDB" id="A0A518EXX1"/>
<reference evidence="9 10" key="1">
    <citation type="submission" date="2019-02" db="EMBL/GenBank/DDBJ databases">
        <title>Deep-cultivation of Planctomycetes and their phenomic and genomic characterization uncovers novel biology.</title>
        <authorList>
            <person name="Wiegand S."/>
            <person name="Jogler M."/>
            <person name="Boedeker C."/>
            <person name="Pinto D."/>
            <person name="Vollmers J."/>
            <person name="Rivas-Marin E."/>
            <person name="Kohn T."/>
            <person name="Peeters S.H."/>
            <person name="Heuer A."/>
            <person name="Rast P."/>
            <person name="Oberbeckmann S."/>
            <person name="Bunk B."/>
            <person name="Jeske O."/>
            <person name="Meyerdierks A."/>
            <person name="Storesund J.E."/>
            <person name="Kallscheuer N."/>
            <person name="Luecker S."/>
            <person name="Lage O.M."/>
            <person name="Pohl T."/>
            <person name="Merkel B.J."/>
            <person name="Hornburger P."/>
            <person name="Mueller R.-W."/>
            <person name="Bruemmer F."/>
            <person name="Labrenz M."/>
            <person name="Spormann A.M."/>
            <person name="Op den Camp H."/>
            <person name="Overmann J."/>
            <person name="Amann R."/>
            <person name="Jetten M.S.M."/>
            <person name="Mascher T."/>
            <person name="Medema M.H."/>
            <person name="Devos D.P."/>
            <person name="Kaster A.-K."/>
            <person name="Ovreas L."/>
            <person name="Rohde M."/>
            <person name="Galperin M.Y."/>
            <person name="Jogler C."/>
        </authorList>
    </citation>
    <scope>NUCLEOTIDE SEQUENCE [LARGE SCALE GENOMIC DNA]</scope>
    <source>
        <strain evidence="9 10">Poly30</strain>
    </source>
</reference>
<keyword evidence="10" id="KW-1185">Reference proteome</keyword>
<protein>
    <recommendedName>
        <fullName evidence="5">tRNA-queuosine alpha-mannosyltransferase</fullName>
        <ecNumber evidence="4">2.4.1.110</ecNumber>
    </recommendedName>
</protein>
<dbReference type="InterPro" id="IPR051862">
    <property type="entry name" value="GT-like_domain_containing_1"/>
</dbReference>
<dbReference type="InterPro" id="IPR022701">
    <property type="entry name" value="QTMAN_N"/>
</dbReference>
<dbReference type="PANTHER" id="PTHR13615:SF3">
    <property type="entry name" value="GLYCOSYLTRANSFERASE-LIKE DOMAIN-CONTAINING PROTEIN 1"/>
    <property type="match status" value="1"/>
</dbReference>
<evidence type="ECO:0000256" key="1">
    <source>
        <dbReference type="ARBA" id="ARBA00009481"/>
    </source>
</evidence>
<evidence type="ECO:0000259" key="7">
    <source>
        <dbReference type="Pfam" id="PF00534"/>
    </source>
</evidence>
<evidence type="ECO:0000256" key="5">
    <source>
        <dbReference type="ARBA" id="ARBA00044539"/>
    </source>
</evidence>
<organism evidence="9 10">
    <name type="scientific">Saltatorellus ferox</name>
    <dbReference type="NCBI Taxonomy" id="2528018"/>
    <lineage>
        <taxon>Bacteria</taxon>
        <taxon>Pseudomonadati</taxon>
        <taxon>Planctomycetota</taxon>
        <taxon>Planctomycetia</taxon>
        <taxon>Planctomycetia incertae sedis</taxon>
        <taxon>Saltatorellus</taxon>
    </lineage>
</organism>
<keyword evidence="3 9" id="KW-0808">Transferase</keyword>
<evidence type="ECO:0000256" key="3">
    <source>
        <dbReference type="ARBA" id="ARBA00022679"/>
    </source>
</evidence>
<evidence type="ECO:0000313" key="9">
    <source>
        <dbReference type="EMBL" id="QDV08945.1"/>
    </source>
</evidence>
<gene>
    <name evidence="9" type="ORF">Poly30_45010</name>
</gene>
<dbReference type="GO" id="GO:0016438">
    <property type="term" value="F:tRNA-queuosine(34) beta-mannosyltransferase activity"/>
    <property type="evidence" value="ECO:0007669"/>
    <property type="project" value="UniProtKB-EC"/>
</dbReference>
<keyword evidence="2" id="KW-0328">Glycosyltransferase</keyword>
<dbReference type="Gene3D" id="3.40.50.2000">
    <property type="entry name" value="Glycogen Phosphorylase B"/>
    <property type="match status" value="2"/>
</dbReference>
<dbReference type="Proteomes" id="UP000320390">
    <property type="component" value="Chromosome"/>
</dbReference>